<evidence type="ECO:0000313" key="7">
    <source>
        <dbReference type="EMBL" id="PZV79745.1"/>
    </source>
</evidence>
<feature type="chain" id="PRO_5016302173" evidence="5">
    <location>
        <begin position="22"/>
        <end position="525"/>
    </location>
</feature>
<dbReference type="GO" id="GO:0046872">
    <property type="term" value="F:metal ion binding"/>
    <property type="evidence" value="ECO:0007669"/>
    <property type="project" value="UniProtKB-KW"/>
</dbReference>
<dbReference type="Pfam" id="PF13517">
    <property type="entry name" value="FG-GAP_3"/>
    <property type="match status" value="2"/>
</dbReference>
<feature type="domain" description="Cytochrome c" evidence="6">
    <location>
        <begin position="33"/>
        <end position="125"/>
    </location>
</feature>
<dbReference type="Proteomes" id="UP000248917">
    <property type="component" value="Unassembled WGS sequence"/>
</dbReference>
<organism evidence="7 8">
    <name type="scientific">Algoriphagus aquaeductus</name>
    <dbReference type="NCBI Taxonomy" id="475299"/>
    <lineage>
        <taxon>Bacteria</taxon>
        <taxon>Pseudomonadati</taxon>
        <taxon>Bacteroidota</taxon>
        <taxon>Cytophagia</taxon>
        <taxon>Cytophagales</taxon>
        <taxon>Cyclobacteriaceae</taxon>
        <taxon>Algoriphagus</taxon>
    </lineage>
</organism>
<keyword evidence="8" id="KW-1185">Reference proteome</keyword>
<evidence type="ECO:0000256" key="2">
    <source>
        <dbReference type="ARBA" id="ARBA00022729"/>
    </source>
</evidence>
<dbReference type="SUPFAM" id="SSF69318">
    <property type="entry name" value="Integrin alpha N-terminal domain"/>
    <property type="match status" value="1"/>
</dbReference>
<name>A0A326RPW1_9BACT</name>
<protein>
    <submittedName>
        <fullName evidence="7">VCBS repeat protein</fullName>
    </submittedName>
</protein>
<dbReference type="GO" id="GO:0020037">
    <property type="term" value="F:heme binding"/>
    <property type="evidence" value="ECO:0007669"/>
    <property type="project" value="InterPro"/>
</dbReference>
<accession>A0A326RPW1</accession>
<dbReference type="PANTHER" id="PTHR44103:SF1">
    <property type="entry name" value="PROPROTEIN CONVERTASE P"/>
    <property type="match status" value="1"/>
</dbReference>
<dbReference type="InterPro" id="IPR009056">
    <property type="entry name" value="Cyt_c-like_dom"/>
</dbReference>
<keyword evidence="2 5" id="KW-0732">Signal</keyword>
<evidence type="ECO:0000256" key="4">
    <source>
        <dbReference type="PROSITE-ProRule" id="PRU00433"/>
    </source>
</evidence>
<keyword evidence="4" id="KW-0349">Heme</keyword>
<keyword evidence="1 4" id="KW-0479">Metal-binding</keyword>
<keyword evidence="3 4" id="KW-0408">Iron</keyword>
<comment type="caution">
    <text evidence="7">The sequence shown here is derived from an EMBL/GenBank/DDBJ whole genome shotgun (WGS) entry which is preliminary data.</text>
</comment>
<dbReference type="RefSeq" id="WP_111393992.1">
    <property type="nucleotide sequence ID" value="NZ_QKTX01000013.1"/>
</dbReference>
<dbReference type="PROSITE" id="PS51257">
    <property type="entry name" value="PROKAR_LIPOPROTEIN"/>
    <property type="match status" value="1"/>
</dbReference>
<reference evidence="7 8" key="1">
    <citation type="submission" date="2018-06" db="EMBL/GenBank/DDBJ databases">
        <title>Genomic Encyclopedia of Archaeal and Bacterial Type Strains, Phase II (KMG-II): from individual species to whole genera.</title>
        <authorList>
            <person name="Goeker M."/>
        </authorList>
    </citation>
    <scope>NUCLEOTIDE SEQUENCE [LARGE SCALE GENOMIC DNA]</scope>
    <source>
        <strain evidence="7 8">T4</strain>
    </source>
</reference>
<evidence type="ECO:0000256" key="3">
    <source>
        <dbReference type="ARBA" id="ARBA00023004"/>
    </source>
</evidence>
<dbReference type="PANTHER" id="PTHR44103">
    <property type="entry name" value="PROPROTEIN CONVERTASE P"/>
    <property type="match status" value="1"/>
</dbReference>
<evidence type="ECO:0000259" key="6">
    <source>
        <dbReference type="PROSITE" id="PS51007"/>
    </source>
</evidence>
<gene>
    <name evidence="7" type="ORF">CLV31_11361</name>
</gene>
<sequence>MKQNFSVLIFLMILFSCSGGSKTEASFPLQPTPSGLSGEVLAKSHCGSCHAYVEPSALPKFSWEQDVLPSMGHRMGIFKGDRQPDSLFTPGLGGEIVRQANIYPEQPMLAKEDWDKLVAFYLQEAPDSLPTYKRSQQIKLGLKHFKVREIGQAHRPALTTMVKILPDSRGLVFADGKRNRSMLTFLNSKLELDYELAFSRAPVDFYEKKDALMLAIAGDGVFPSDLPIGSIQKVTKNGIEKSYNQSREIISNMQRPVQISCGDLDGDGLEDLVASEFGDLTGNLAWYQNLGKDRYTKHVLRPKPGAIKTILRDVNQDGQLDILSLMAQGDEGVFLYTNQGQGKFAEKQLLAFSPLQGSLHMELADFNQDGFEDLIYVSGDNADRTPFLKNFHGIYIFLNDGNYQFTQAWFFPLHGAYKAIPSDYDGDGDLDIAVISHFPDYVHSPEESFVYLENKGNLTFEAYTFPQSFRGRWFVMDAGDLDGDGDIDLALGSFVLFEPMGDQTGLGKRWMEQGPSVVVLENTIR</sequence>
<dbReference type="InterPro" id="IPR013517">
    <property type="entry name" value="FG-GAP"/>
</dbReference>
<feature type="signal peptide" evidence="5">
    <location>
        <begin position="1"/>
        <end position="21"/>
    </location>
</feature>
<dbReference type="Gene3D" id="2.130.10.130">
    <property type="entry name" value="Integrin alpha, N-terminal"/>
    <property type="match status" value="1"/>
</dbReference>
<dbReference type="GO" id="GO:0009055">
    <property type="term" value="F:electron transfer activity"/>
    <property type="evidence" value="ECO:0007669"/>
    <property type="project" value="InterPro"/>
</dbReference>
<evidence type="ECO:0000256" key="1">
    <source>
        <dbReference type="ARBA" id="ARBA00022723"/>
    </source>
</evidence>
<dbReference type="EMBL" id="QKTX01000013">
    <property type="protein sequence ID" value="PZV79745.1"/>
    <property type="molecule type" value="Genomic_DNA"/>
</dbReference>
<proteinExistence type="predicted"/>
<evidence type="ECO:0000256" key="5">
    <source>
        <dbReference type="SAM" id="SignalP"/>
    </source>
</evidence>
<dbReference type="AlphaFoldDB" id="A0A326RPW1"/>
<evidence type="ECO:0000313" key="8">
    <source>
        <dbReference type="Proteomes" id="UP000248917"/>
    </source>
</evidence>
<dbReference type="InterPro" id="IPR028994">
    <property type="entry name" value="Integrin_alpha_N"/>
</dbReference>
<dbReference type="PROSITE" id="PS51007">
    <property type="entry name" value="CYTC"/>
    <property type="match status" value="1"/>
</dbReference>
<dbReference type="OrthoDB" id="1391917at2"/>